<dbReference type="Proteomes" id="UP001500368">
    <property type="component" value="Unassembled WGS sequence"/>
</dbReference>
<comment type="similarity">
    <text evidence="2">Belongs to the arsenical resistance-3 (ACR3) (TC 2.A.59) family.</text>
</comment>
<feature type="transmembrane region" description="Helical" evidence="8">
    <location>
        <begin position="261"/>
        <end position="282"/>
    </location>
</feature>
<evidence type="ECO:0000256" key="6">
    <source>
        <dbReference type="ARBA" id="ARBA00022989"/>
    </source>
</evidence>
<accession>A0ABP9FVN1</accession>
<organism evidence="9 10">
    <name type="scientific">Nesterenkonia rhizosphaerae</name>
    <dbReference type="NCBI Taxonomy" id="1348272"/>
    <lineage>
        <taxon>Bacteria</taxon>
        <taxon>Bacillati</taxon>
        <taxon>Actinomycetota</taxon>
        <taxon>Actinomycetes</taxon>
        <taxon>Micrococcales</taxon>
        <taxon>Micrococcaceae</taxon>
        <taxon>Nesterenkonia</taxon>
    </lineage>
</organism>
<dbReference type="InterPro" id="IPR002657">
    <property type="entry name" value="BilAc:Na_symport/Acr3"/>
</dbReference>
<protein>
    <submittedName>
        <fullName evidence="9">Bile acid:sodium symporter</fullName>
    </submittedName>
</protein>
<dbReference type="EMBL" id="BAABLW010000007">
    <property type="protein sequence ID" value="GAA4919452.1"/>
    <property type="molecule type" value="Genomic_DNA"/>
</dbReference>
<evidence type="ECO:0000313" key="10">
    <source>
        <dbReference type="Proteomes" id="UP001500368"/>
    </source>
</evidence>
<evidence type="ECO:0000256" key="4">
    <source>
        <dbReference type="ARBA" id="ARBA00022475"/>
    </source>
</evidence>
<proteinExistence type="inferred from homology"/>
<evidence type="ECO:0000256" key="7">
    <source>
        <dbReference type="ARBA" id="ARBA00023136"/>
    </source>
</evidence>
<comment type="subcellular location">
    <subcellularLocation>
        <location evidence="1">Cell membrane</location>
        <topology evidence="1">Multi-pass membrane protein</topology>
    </subcellularLocation>
</comment>
<dbReference type="Gene3D" id="1.20.1530.20">
    <property type="match status" value="1"/>
</dbReference>
<evidence type="ECO:0000256" key="3">
    <source>
        <dbReference type="ARBA" id="ARBA00022448"/>
    </source>
</evidence>
<keyword evidence="3" id="KW-0813">Transport</keyword>
<keyword evidence="7 8" id="KW-0472">Membrane</keyword>
<dbReference type="InterPro" id="IPR038770">
    <property type="entry name" value="Na+/solute_symporter_sf"/>
</dbReference>
<evidence type="ECO:0000313" key="9">
    <source>
        <dbReference type="EMBL" id="GAA4919452.1"/>
    </source>
</evidence>
<evidence type="ECO:0000256" key="1">
    <source>
        <dbReference type="ARBA" id="ARBA00004651"/>
    </source>
</evidence>
<sequence>MSWAERLQTVLVALAALAGLAAGAAGDFGRFAEPVVLPALLMMITAVFVQLNLTQVRQVRGAGSLVICSLVLNYLVTPLLAWGLGAGLLADQPDLRIGLLLLLVTPCTDWYLVFIALARGHTGIATALLPVNLILQLMLLPVYVLLLGGNAASVSLDSLVEAIVVVLLIPLTLATTLRWVSRRADLPALDSARLDRWASAVVIPMLCVAVFAMFLWQAPTVLGHTAELLYLLLPLGVFFLVLPVLATLSARALKLPGPQRVTLTMVTVARNSPIALGIAVVAFPDRPLIALALVLGPLVELPVLAVLSQVLRHREGRTLD</sequence>
<dbReference type="Pfam" id="PF01758">
    <property type="entry name" value="SBF"/>
    <property type="match status" value="1"/>
</dbReference>
<name>A0ABP9FVN1_9MICC</name>
<keyword evidence="6 8" id="KW-1133">Transmembrane helix</keyword>
<evidence type="ECO:0000256" key="8">
    <source>
        <dbReference type="SAM" id="Phobius"/>
    </source>
</evidence>
<feature type="transmembrane region" description="Helical" evidence="8">
    <location>
        <begin position="228"/>
        <end position="249"/>
    </location>
</feature>
<feature type="transmembrane region" description="Helical" evidence="8">
    <location>
        <begin position="97"/>
        <end position="117"/>
    </location>
</feature>
<dbReference type="PANTHER" id="PTHR43057">
    <property type="entry name" value="ARSENITE EFFLUX TRANSPORTER"/>
    <property type="match status" value="1"/>
</dbReference>
<gene>
    <name evidence="9" type="ORF">GCM10025790_14180</name>
</gene>
<comment type="caution">
    <text evidence="9">The sequence shown here is derived from an EMBL/GenBank/DDBJ whole genome shotgun (WGS) entry which is preliminary data.</text>
</comment>
<dbReference type="InterPro" id="IPR004706">
    <property type="entry name" value="Arsenical-R_Acr3"/>
</dbReference>
<evidence type="ECO:0000256" key="2">
    <source>
        <dbReference type="ARBA" id="ARBA00010110"/>
    </source>
</evidence>
<dbReference type="RefSeq" id="WP_345477364.1">
    <property type="nucleotide sequence ID" value="NZ_BAABLW010000007.1"/>
</dbReference>
<dbReference type="PANTHER" id="PTHR43057:SF1">
    <property type="entry name" value="ARSENICAL-RESISTANCE PROTEIN 3"/>
    <property type="match status" value="1"/>
</dbReference>
<feature type="transmembrane region" description="Helical" evidence="8">
    <location>
        <begin position="158"/>
        <end position="177"/>
    </location>
</feature>
<keyword evidence="5 8" id="KW-0812">Transmembrane</keyword>
<evidence type="ECO:0000256" key="5">
    <source>
        <dbReference type="ARBA" id="ARBA00022692"/>
    </source>
</evidence>
<feature type="transmembrane region" description="Helical" evidence="8">
    <location>
        <begin position="124"/>
        <end position="146"/>
    </location>
</feature>
<feature type="transmembrane region" description="Helical" evidence="8">
    <location>
        <begin position="197"/>
        <end position="216"/>
    </location>
</feature>
<keyword evidence="4" id="KW-1003">Cell membrane</keyword>
<feature type="transmembrane region" description="Helical" evidence="8">
    <location>
        <begin position="65"/>
        <end position="85"/>
    </location>
</feature>
<feature type="transmembrane region" description="Helical" evidence="8">
    <location>
        <begin position="288"/>
        <end position="307"/>
    </location>
</feature>
<reference evidence="10" key="1">
    <citation type="journal article" date="2019" name="Int. J. Syst. Evol. Microbiol.">
        <title>The Global Catalogue of Microorganisms (GCM) 10K type strain sequencing project: providing services to taxonomists for standard genome sequencing and annotation.</title>
        <authorList>
            <consortium name="The Broad Institute Genomics Platform"/>
            <consortium name="The Broad Institute Genome Sequencing Center for Infectious Disease"/>
            <person name="Wu L."/>
            <person name="Ma J."/>
        </authorList>
    </citation>
    <scope>NUCLEOTIDE SEQUENCE [LARGE SCALE GENOMIC DNA]</scope>
    <source>
        <strain evidence="10">JCM 19129</strain>
    </source>
</reference>
<feature type="transmembrane region" description="Helical" evidence="8">
    <location>
        <begin position="35"/>
        <end position="53"/>
    </location>
</feature>
<keyword evidence="10" id="KW-1185">Reference proteome</keyword>